<protein>
    <recommendedName>
        <fullName evidence="4">HTH psq-type domain-containing protein</fullName>
    </recommendedName>
</protein>
<dbReference type="InterPro" id="IPR009057">
    <property type="entry name" value="Homeodomain-like_sf"/>
</dbReference>
<sequence length="102" mass="11734">MVRNYKRKSDRAKNYNKENIAQTLIELEGGLIIVHGASKKYKIPKTTLHDHLKGKHGSKSRTYCRGLVIPLEHEETLANGLKTLKRWGFGLSRKEVLLYLTM</sequence>
<dbReference type="Proteomes" id="UP001458880">
    <property type="component" value="Unassembled WGS sequence"/>
</dbReference>
<accession>A0AAW1IDX7</accession>
<organism evidence="2 3">
    <name type="scientific">Popillia japonica</name>
    <name type="common">Japanese beetle</name>
    <dbReference type="NCBI Taxonomy" id="7064"/>
    <lineage>
        <taxon>Eukaryota</taxon>
        <taxon>Metazoa</taxon>
        <taxon>Ecdysozoa</taxon>
        <taxon>Arthropoda</taxon>
        <taxon>Hexapoda</taxon>
        <taxon>Insecta</taxon>
        <taxon>Pterygota</taxon>
        <taxon>Neoptera</taxon>
        <taxon>Endopterygota</taxon>
        <taxon>Coleoptera</taxon>
        <taxon>Polyphaga</taxon>
        <taxon>Scarabaeiformia</taxon>
        <taxon>Scarabaeidae</taxon>
        <taxon>Rutelinae</taxon>
        <taxon>Popillia</taxon>
    </lineage>
</organism>
<comment type="caution">
    <text evidence="2">The sequence shown here is derived from an EMBL/GenBank/DDBJ whole genome shotgun (WGS) entry which is preliminary data.</text>
</comment>
<comment type="subcellular location">
    <subcellularLocation>
        <location evidence="1">Nucleus</location>
    </subcellularLocation>
</comment>
<gene>
    <name evidence="2" type="ORF">QE152_g35920</name>
</gene>
<proteinExistence type="predicted"/>
<dbReference type="Gene3D" id="1.10.10.60">
    <property type="entry name" value="Homeodomain-like"/>
    <property type="match status" value="1"/>
</dbReference>
<evidence type="ECO:0000256" key="1">
    <source>
        <dbReference type="ARBA" id="ARBA00004123"/>
    </source>
</evidence>
<reference evidence="2 3" key="1">
    <citation type="journal article" date="2024" name="BMC Genomics">
        <title>De novo assembly and annotation of Popillia japonica's genome with initial clues to its potential as an invasive pest.</title>
        <authorList>
            <person name="Cucini C."/>
            <person name="Boschi S."/>
            <person name="Funari R."/>
            <person name="Cardaioli E."/>
            <person name="Iannotti N."/>
            <person name="Marturano G."/>
            <person name="Paoli F."/>
            <person name="Bruttini M."/>
            <person name="Carapelli A."/>
            <person name="Frati F."/>
            <person name="Nardi F."/>
        </authorList>
    </citation>
    <scope>NUCLEOTIDE SEQUENCE [LARGE SCALE GENOMIC DNA]</scope>
    <source>
        <strain evidence="2">DMR45628</strain>
    </source>
</reference>
<dbReference type="AlphaFoldDB" id="A0AAW1IDX7"/>
<keyword evidence="3" id="KW-1185">Reference proteome</keyword>
<dbReference type="GO" id="GO:0005634">
    <property type="term" value="C:nucleus"/>
    <property type="evidence" value="ECO:0007669"/>
    <property type="project" value="UniProtKB-SubCell"/>
</dbReference>
<evidence type="ECO:0008006" key="4">
    <source>
        <dbReference type="Google" id="ProtNLM"/>
    </source>
</evidence>
<name>A0AAW1IDX7_POPJA</name>
<evidence type="ECO:0000313" key="2">
    <source>
        <dbReference type="EMBL" id="KAK9687901.1"/>
    </source>
</evidence>
<evidence type="ECO:0000313" key="3">
    <source>
        <dbReference type="Proteomes" id="UP001458880"/>
    </source>
</evidence>
<dbReference type="EMBL" id="JASPKY010000615">
    <property type="protein sequence ID" value="KAK9687901.1"/>
    <property type="molecule type" value="Genomic_DNA"/>
</dbReference>
<dbReference type="SUPFAM" id="SSF46689">
    <property type="entry name" value="Homeodomain-like"/>
    <property type="match status" value="1"/>
</dbReference>